<protein>
    <submittedName>
        <fullName evidence="1">Phosphoribosyltransferase</fullName>
    </submittedName>
</protein>
<dbReference type="InterPro" id="IPR029057">
    <property type="entry name" value="PRTase-like"/>
</dbReference>
<gene>
    <name evidence="1" type="ORF">E1284_34095</name>
</gene>
<dbReference type="RefSeq" id="WP_131944284.1">
    <property type="nucleotide sequence ID" value="NZ_BAAAMX010000010.1"/>
</dbReference>
<evidence type="ECO:0000313" key="1">
    <source>
        <dbReference type="EMBL" id="TDC06266.1"/>
    </source>
</evidence>
<proteinExistence type="predicted"/>
<dbReference type="AlphaFoldDB" id="A0A4V2XKE7"/>
<dbReference type="SUPFAM" id="SSF53271">
    <property type="entry name" value="PRTase-like"/>
    <property type="match status" value="1"/>
</dbReference>
<dbReference type="OrthoDB" id="3403421at2"/>
<accession>A0A4V2XKE7</accession>
<reference evidence="1 2" key="1">
    <citation type="submission" date="2019-03" db="EMBL/GenBank/DDBJ databases">
        <title>Draft genome sequences of novel Actinobacteria.</title>
        <authorList>
            <person name="Sahin N."/>
            <person name="Ay H."/>
            <person name="Saygin H."/>
        </authorList>
    </citation>
    <scope>NUCLEOTIDE SEQUENCE [LARGE SCALE GENOMIC DNA]</scope>
    <source>
        <strain evidence="1 2">DSM 45347</strain>
    </source>
</reference>
<organism evidence="1 2">
    <name type="scientific">Actinomadura bangladeshensis</name>
    <dbReference type="NCBI Taxonomy" id="453573"/>
    <lineage>
        <taxon>Bacteria</taxon>
        <taxon>Bacillati</taxon>
        <taxon>Actinomycetota</taxon>
        <taxon>Actinomycetes</taxon>
        <taxon>Streptosporangiales</taxon>
        <taxon>Thermomonosporaceae</taxon>
        <taxon>Actinomadura</taxon>
    </lineage>
</organism>
<comment type="caution">
    <text evidence="1">The sequence shown here is derived from an EMBL/GenBank/DDBJ whole genome shotgun (WGS) entry which is preliminary data.</text>
</comment>
<keyword evidence="1" id="KW-0808">Transferase</keyword>
<name>A0A4V2XKE7_9ACTN</name>
<sequence length="154" mass="16152">MTMLTLFTLSRHGACAGTGTGIALTHWATVPSLPAKPGEHPLHRIVSGSAPGNEVRLAAAPRTSDPRALDAAHFTADVRLSRGSHVLLLDDTWTSGGHAQSAALALRKAGASTISVLVVARWIKPEFGNNAKFLDGLPDFDPDICPWTGAACPR</sequence>
<dbReference type="CDD" id="cd06223">
    <property type="entry name" value="PRTases_typeI"/>
    <property type="match status" value="1"/>
</dbReference>
<dbReference type="EMBL" id="SMJW01000273">
    <property type="protein sequence ID" value="TDC06266.1"/>
    <property type="molecule type" value="Genomic_DNA"/>
</dbReference>
<keyword evidence="2" id="KW-1185">Reference proteome</keyword>
<dbReference type="Gene3D" id="3.40.50.2020">
    <property type="match status" value="1"/>
</dbReference>
<keyword evidence="1" id="KW-0328">Glycosyltransferase</keyword>
<dbReference type="Proteomes" id="UP000295431">
    <property type="component" value="Unassembled WGS sequence"/>
</dbReference>
<dbReference type="GO" id="GO:0016757">
    <property type="term" value="F:glycosyltransferase activity"/>
    <property type="evidence" value="ECO:0007669"/>
    <property type="project" value="UniProtKB-KW"/>
</dbReference>
<dbReference type="InterPro" id="IPR000836">
    <property type="entry name" value="PRTase_dom"/>
</dbReference>
<evidence type="ECO:0000313" key="2">
    <source>
        <dbReference type="Proteomes" id="UP000295431"/>
    </source>
</evidence>